<keyword evidence="2 4" id="KW-0238">DNA-binding</keyword>
<evidence type="ECO:0000256" key="4">
    <source>
        <dbReference type="PROSITE-ProRule" id="PRU00335"/>
    </source>
</evidence>
<evidence type="ECO:0000313" key="7">
    <source>
        <dbReference type="Proteomes" id="UP001635816"/>
    </source>
</evidence>
<dbReference type="Pfam" id="PF00440">
    <property type="entry name" value="TetR_N"/>
    <property type="match status" value="1"/>
</dbReference>
<dbReference type="InterPro" id="IPR001647">
    <property type="entry name" value="HTH_TetR"/>
</dbReference>
<proteinExistence type="predicted"/>
<comment type="caution">
    <text evidence="6">The sequence shown here is derived from an EMBL/GenBank/DDBJ whole genome shotgun (WGS) entry which is preliminary data.</text>
</comment>
<gene>
    <name evidence="6" type="ORF">ACK4CT_28800</name>
</gene>
<keyword evidence="1" id="KW-0805">Transcription regulation</keyword>
<dbReference type="Gene3D" id="1.10.357.10">
    <property type="entry name" value="Tetracycline Repressor, domain 2"/>
    <property type="match status" value="1"/>
</dbReference>
<sequence length="230" mass="24711">MQAPRSDREQIRSHIVGVASDLLAQGGPSAVTTRAVAAAAGVQAPTIYRLFDDKDSLLEAVADKVFADYVDAKHVRDDVDAVQDLRESFAAHIRFGTANPGLTAIISDPLRPRSATEKRGIAVLRERVHRVALAGRLRVPEERAVALVHAIGVGVVLALIGIPEQDRDAGLEDAAWQSLATAILTDVGYPVDESARAAAFRLQADDDALAILSPAERTLMREWLDRIANA</sequence>
<protein>
    <submittedName>
        <fullName evidence="6">TetR/AcrR family transcriptional regulator</fullName>
    </submittedName>
</protein>
<dbReference type="RefSeq" id="WP_409545019.1">
    <property type="nucleotide sequence ID" value="NZ_JBKBDD010000014.1"/>
</dbReference>
<keyword evidence="3" id="KW-0804">Transcription</keyword>
<keyword evidence="7" id="KW-1185">Reference proteome</keyword>
<reference evidence="6 7" key="1">
    <citation type="submission" date="2024-12" db="EMBL/GenBank/DDBJ databases">
        <title>The coexistence of Mycolicibacterium septicum and Mycolicibacterium nivoides in clinical samples.</title>
        <authorList>
            <person name="Wang C."/>
            <person name="Feng Y."/>
            <person name="Zong Z."/>
        </authorList>
    </citation>
    <scope>NUCLEOTIDE SEQUENCE [LARGE SCALE GENOMIC DNA]</scope>
    <source>
        <strain evidence="6 7">120309</strain>
    </source>
</reference>
<dbReference type="InterPro" id="IPR009057">
    <property type="entry name" value="Homeodomain-like_sf"/>
</dbReference>
<organism evidence="6 7">
    <name type="scientific">Mycolicibacterium nivoides</name>
    <dbReference type="NCBI Taxonomy" id="2487344"/>
    <lineage>
        <taxon>Bacteria</taxon>
        <taxon>Bacillati</taxon>
        <taxon>Actinomycetota</taxon>
        <taxon>Actinomycetes</taxon>
        <taxon>Mycobacteriales</taxon>
        <taxon>Mycobacteriaceae</taxon>
        <taxon>Mycolicibacterium</taxon>
    </lineage>
</organism>
<evidence type="ECO:0000313" key="6">
    <source>
        <dbReference type="EMBL" id="MFN6547204.1"/>
    </source>
</evidence>
<name>A0ABW9LHW8_9MYCO</name>
<evidence type="ECO:0000259" key="5">
    <source>
        <dbReference type="PROSITE" id="PS50977"/>
    </source>
</evidence>
<accession>A0ABW9LHW8</accession>
<feature type="domain" description="HTH tetR-type" evidence="5">
    <location>
        <begin position="9"/>
        <end position="69"/>
    </location>
</feature>
<dbReference type="PANTHER" id="PTHR30055">
    <property type="entry name" value="HTH-TYPE TRANSCRIPTIONAL REGULATOR RUTR"/>
    <property type="match status" value="1"/>
</dbReference>
<dbReference type="InterPro" id="IPR050109">
    <property type="entry name" value="HTH-type_TetR-like_transc_reg"/>
</dbReference>
<evidence type="ECO:0000256" key="2">
    <source>
        <dbReference type="ARBA" id="ARBA00023125"/>
    </source>
</evidence>
<dbReference type="PANTHER" id="PTHR30055:SF234">
    <property type="entry name" value="HTH-TYPE TRANSCRIPTIONAL REGULATOR BETI"/>
    <property type="match status" value="1"/>
</dbReference>
<dbReference type="Proteomes" id="UP001635816">
    <property type="component" value="Unassembled WGS sequence"/>
</dbReference>
<feature type="DNA-binding region" description="H-T-H motif" evidence="4">
    <location>
        <begin position="32"/>
        <end position="51"/>
    </location>
</feature>
<evidence type="ECO:0000256" key="3">
    <source>
        <dbReference type="ARBA" id="ARBA00023163"/>
    </source>
</evidence>
<dbReference type="PRINTS" id="PR00455">
    <property type="entry name" value="HTHTETR"/>
</dbReference>
<dbReference type="PROSITE" id="PS50977">
    <property type="entry name" value="HTH_TETR_2"/>
    <property type="match status" value="1"/>
</dbReference>
<evidence type="ECO:0000256" key="1">
    <source>
        <dbReference type="ARBA" id="ARBA00023015"/>
    </source>
</evidence>
<dbReference type="SUPFAM" id="SSF46689">
    <property type="entry name" value="Homeodomain-like"/>
    <property type="match status" value="1"/>
</dbReference>
<dbReference type="EMBL" id="JBKBDD010000014">
    <property type="protein sequence ID" value="MFN6547204.1"/>
    <property type="molecule type" value="Genomic_DNA"/>
</dbReference>